<name>A0AAJ5VUP7_9HYPH</name>
<evidence type="ECO:0000313" key="3">
    <source>
        <dbReference type="Proteomes" id="UP001217476"/>
    </source>
</evidence>
<evidence type="ECO:0000313" key="2">
    <source>
        <dbReference type="EMBL" id="WEK04510.1"/>
    </source>
</evidence>
<reference evidence="2" key="1">
    <citation type="submission" date="2023-03" db="EMBL/GenBank/DDBJ databases">
        <title>Andean soil-derived lignocellulolytic bacterial consortium as a source of novel taxa and putative plastic-active enzymes.</title>
        <authorList>
            <person name="Diaz-Garcia L."/>
            <person name="Chuvochina M."/>
            <person name="Feuerriegel G."/>
            <person name="Bunk B."/>
            <person name="Sproer C."/>
            <person name="Streit W.R."/>
            <person name="Rodriguez L.M."/>
            <person name="Overmann J."/>
            <person name="Jimenez D.J."/>
        </authorList>
    </citation>
    <scope>NUCLEOTIDE SEQUENCE</scope>
    <source>
        <strain evidence="2">MAG 4196</strain>
    </source>
</reference>
<gene>
    <name evidence="2" type="ORF">P0Y65_20430</name>
</gene>
<dbReference type="EMBL" id="CP119312">
    <property type="protein sequence ID" value="WEK04510.1"/>
    <property type="molecule type" value="Genomic_DNA"/>
</dbReference>
<feature type="transmembrane region" description="Helical" evidence="1">
    <location>
        <begin position="117"/>
        <end position="138"/>
    </location>
</feature>
<sequence length="438" mass="47347">MTNSDGTATSFGGISIVSSQLRLTAALLWRFWPQLAAIWLLGFIGNLLLNELAAYIGRWNSLAGLSLLAVVVLLKLIVIVALLETVRKGLPSLNSASQAQANQPATEAVAPTPSASFVSALTLTLVPFFAFYAAWGFLGDTLRDYSKLALSLFLSGEAGSLLEVTGGAWLTAPILVAWAVRWFSKRMEKRSRAWIWPVLTVICEANWAFIGIFVLSQWQGDVVNWFMQLPGNIAMLLGILSPVSEAVAQSAIPVPPEFAGPPIGTRLTSLFFYGLYPVVWLALAALVYGYDINGTPAPAQGRFADAISQWQALPKSVREFIARFAAGTVKRYRALAEGIGLTLGAGVPLIVMAILGYRFLDWLSSWAWYGLTQVIGPHDLPLWQVIAQVISPFIGTPSDPGEGLLVTPTKICLLAATLEVGFAQGRQWRGRMQAKPAS</sequence>
<proteinExistence type="predicted"/>
<feature type="transmembrane region" description="Helical" evidence="1">
    <location>
        <begin position="158"/>
        <end position="181"/>
    </location>
</feature>
<keyword evidence="1" id="KW-0812">Transmembrane</keyword>
<protein>
    <submittedName>
        <fullName evidence="2">Uncharacterized protein</fullName>
    </submittedName>
</protein>
<feature type="transmembrane region" description="Helical" evidence="1">
    <location>
        <begin position="62"/>
        <end position="83"/>
    </location>
</feature>
<keyword evidence="1" id="KW-1133">Transmembrane helix</keyword>
<feature type="transmembrane region" description="Helical" evidence="1">
    <location>
        <begin position="193"/>
        <end position="216"/>
    </location>
</feature>
<feature type="transmembrane region" description="Helical" evidence="1">
    <location>
        <begin position="270"/>
        <end position="290"/>
    </location>
</feature>
<dbReference type="Proteomes" id="UP001217476">
    <property type="component" value="Chromosome"/>
</dbReference>
<dbReference type="AlphaFoldDB" id="A0AAJ5VUP7"/>
<keyword evidence="1" id="KW-0472">Membrane</keyword>
<feature type="transmembrane region" description="Helical" evidence="1">
    <location>
        <begin position="36"/>
        <end position="56"/>
    </location>
</feature>
<evidence type="ECO:0000256" key="1">
    <source>
        <dbReference type="SAM" id="Phobius"/>
    </source>
</evidence>
<feature type="transmembrane region" description="Helical" evidence="1">
    <location>
        <begin position="339"/>
        <end position="360"/>
    </location>
</feature>
<organism evidence="2 3">
    <name type="scientific">Candidatus Devosia phytovorans</name>
    <dbReference type="NCBI Taxonomy" id="3121372"/>
    <lineage>
        <taxon>Bacteria</taxon>
        <taxon>Pseudomonadati</taxon>
        <taxon>Pseudomonadota</taxon>
        <taxon>Alphaproteobacteria</taxon>
        <taxon>Hyphomicrobiales</taxon>
        <taxon>Devosiaceae</taxon>
        <taxon>Devosia</taxon>
    </lineage>
</organism>
<accession>A0AAJ5VUP7</accession>